<comment type="caution">
    <text evidence="3">The sequence shown here is derived from an EMBL/GenBank/DDBJ whole genome shotgun (WGS) entry which is preliminary data.</text>
</comment>
<dbReference type="Proteomes" id="UP000468943">
    <property type="component" value="Unassembled WGS sequence"/>
</dbReference>
<evidence type="ECO:0000259" key="2">
    <source>
        <dbReference type="Pfam" id="PF07811"/>
    </source>
</evidence>
<sequence length="153" mass="16309">MMMRLLSILRRDSAGTAAIELGIILPVLAMITLASADFVMGFGYKMNLQQYAQSGADYVVASGATLPTDTDIKDEIASLSGLSTSKITIAKWTECNAKKTLDILGLCPGSSDVRARYIQIDVADTYDPILDVSGIADFVQSSKLTGSVVVRLP</sequence>
<feature type="domain" description="TadE-like" evidence="2">
    <location>
        <begin position="15"/>
        <end position="56"/>
    </location>
</feature>
<dbReference type="AlphaFoldDB" id="A0A6I4SIJ1"/>
<protein>
    <recommendedName>
        <fullName evidence="2">TadE-like domain-containing protein</fullName>
    </recommendedName>
</protein>
<dbReference type="OrthoDB" id="7407732at2"/>
<feature type="transmembrane region" description="Helical" evidence="1">
    <location>
        <begin position="21"/>
        <end position="44"/>
    </location>
</feature>
<evidence type="ECO:0000313" key="3">
    <source>
        <dbReference type="EMBL" id="MXO55415.1"/>
    </source>
</evidence>
<proteinExistence type="predicted"/>
<reference evidence="3 4" key="1">
    <citation type="submission" date="2019-12" db="EMBL/GenBank/DDBJ databases">
        <title>Genomic-based taxomic classification of the family Erythrobacteraceae.</title>
        <authorList>
            <person name="Xu L."/>
        </authorList>
    </citation>
    <scope>NUCLEOTIDE SEQUENCE [LARGE SCALE GENOMIC DNA]</scope>
    <source>
        <strain evidence="3 4">JCM 17802</strain>
    </source>
</reference>
<accession>A0A6I4SIJ1</accession>
<dbReference type="Pfam" id="PF07811">
    <property type="entry name" value="TadE"/>
    <property type="match status" value="1"/>
</dbReference>
<dbReference type="RefSeq" id="WP_160596739.1">
    <property type="nucleotide sequence ID" value="NZ_WTYS01000001.1"/>
</dbReference>
<organism evidence="3 4">
    <name type="scientific">Pontixanthobacter gangjinensis</name>
    <dbReference type="NCBI Taxonomy" id="1028742"/>
    <lineage>
        <taxon>Bacteria</taxon>
        <taxon>Pseudomonadati</taxon>
        <taxon>Pseudomonadota</taxon>
        <taxon>Alphaproteobacteria</taxon>
        <taxon>Sphingomonadales</taxon>
        <taxon>Erythrobacteraceae</taxon>
        <taxon>Pontixanthobacter</taxon>
    </lineage>
</organism>
<keyword evidence="1" id="KW-0472">Membrane</keyword>
<keyword evidence="1" id="KW-1133">Transmembrane helix</keyword>
<gene>
    <name evidence="3" type="ORF">GRI36_00835</name>
</gene>
<evidence type="ECO:0000313" key="4">
    <source>
        <dbReference type="Proteomes" id="UP000468943"/>
    </source>
</evidence>
<keyword evidence="4" id="KW-1185">Reference proteome</keyword>
<keyword evidence="1" id="KW-0812">Transmembrane</keyword>
<evidence type="ECO:0000256" key="1">
    <source>
        <dbReference type="SAM" id="Phobius"/>
    </source>
</evidence>
<dbReference type="EMBL" id="WTYS01000001">
    <property type="protein sequence ID" value="MXO55415.1"/>
    <property type="molecule type" value="Genomic_DNA"/>
</dbReference>
<dbReference type="InterPro" id="IPR012495">
    <property type="entry name" value="TadE-like_dom"/>
</dbReference>
<name>A0A6I4SIJ1_9SPHN</name>